<keyword evidence="2" id="KW-1185">Reference proteome</keyword>
<dbReference type="InterPro" id="IPR014967">
    <property type="entry name" value="Uncharacterised_YugN-like"/>
</dbReference>
<reference evidence="1 2" key="1">
    <citation type="submission" date="2020-07" db="EMBL/GenBank/DDBJ databases">
        <title>Thermoactinomyces phylogeny.</title>
        <authorList>
            <person name="Dunlap C."/>
        </authorList>
    </citation>
    <scope>NUCLEOTIDE SEQUENCE [LARGE SCALE GENOMIC DNA]</scope>
    <source>
        <strain evidence="1 2">AMNI-1</strain>
    </source>
</reference>
<dbReference type="RefSeq" id="WP_181741863.1">
    <property type="nucleotide sequence ID" value="NZ_JACEOL010000050.1"/>
</dbReference>
<dbReference type="Gene3D" id="3.30.310.100">
    <property type="entry name" value="YugN-like"/>
    <property type="match status" value="1"/>
</dbReference>
<protein>
    <recommendedName>
        <fullName evidence="3">YugN-like family protein</fullName>
    </recommendedName>
</protein>
<accession>A0A7W1XUE7</accession>
<proteinExistence type="predicted"/>
<dbReference type="EMBL" id="JACEOL010000050">
    <property type="protein sequence ID" value="MBA4603388.1"/>
    <property type="molecule type" value="Genomic_DNA"/>
</dbReference>
<name>A0A7W1XUE7_9BACL</name>
<evidence type="ECO:0008006" key="3">
    <source>
        <dbReference type="Google" id="ProtNLM"/>
    </source>
</evidence>
<dbReference type="SUPFAM" id="SSF160755">
    <property type="entry name" value="YugN-like"/>
    <property type="match status" value="1"/>
</dbReference>
<evidence type="ECO:0000313" key="2">
    <source>
        <dbReference type="Proteomes" id="UP000538292"/>
    </source>
</evidence>
<dbReference type="Pfam" id="PF08868">
    <property type="entry name" value="YugN"/>
    <property type="match status" value="1"/>
</dbReference>
<organism evidence="1 2">
    <name type="scientific">Thermoactinomyces mirandus</name>
    <dbReference type="NCBI Taxonomy" id="2756294"/>
    <lineage>
        <taxon>Bacteria</taxon>
        <taxon>Bacillati</taxon>
        <taxon>Bacillota</taxon>
        <taxon>Bacilli</taxon>
        <taxon>Bacillales</taxon>
        <taxon>Thermoactinomycetaceae</taxon>
        <taxon>Thermoactinomyces</taxon>
    </lineage>
</organism>
<dbReference type="InterPro" id="IPR036491">
    <property type="entry name" value="YugN-like_sf"/>
</dbReference>
<comment type="caution">
    <text evidence="1">The sequence shown here is derived from an EMBL/GenBank/DDBJ whole genome shotgun (WGS) entry which is preliminary data.</text>
</comment>
<dbReference type="AlphaFoldDB" id="A0A7W1XUE7"/>
<evidence type="ECO:0000313" key="1">
    <source>
        <dbReference type="EMBL" id="MBA4603388.1"/>
    </source>
</evidence>
<gene>
    <name evidence="1" type="ORF">H2C83_13910</name>
</gene>
<sequence>MTEIPSKIEGLQITYGSLRQLLAKTGFHLGGGYSYDHGYLDKALDWESNDGYRYYLRIPLHAISGELESDQAVVKEEDHLS</sequence>
<dbReference type="Proteomes" id="UP000538292">
    <property type="component" value="Unassembled WGS sequence"/>
</dbReference>